<feature type="domain" description="Amidohydrolase-related" evidence="2">
    <location>
        <begin position="148"/>
        <end position="396"/>
    </location>
</feature>
<dbReference type="PANTHER" id="PTHR21240:SF28">
    <property type="entry name" value="ISO-OROTATE DECARBOXYLASE (EUROFUNG)"/>
    <property type="match status" value="1"/>
</dbReference>
<dbReference type="InterPro" id="IPR032465">
    <property type="entry name" value="ACMSD"/>
</dbReference>
<dbReference type="EMBL" id="CAEZTS010000088">
    <property type="protein sequence ID" value="CAB4581418.1"/>
    <property type="molecule type" value="Genomic_DNA"/>
</dbReference>
<dbReference type="PANTHER" id="PTHR21240">
    <property type="entry name" value="2-AMINO-3-CARBOXYLMUCONATE-6-SEMIALDEHYDE DECARBOXYLASE"/>
    <property type="match status" value="1"/>
</dbReference>
<dbReference type="SUPFAM" id="SSF51556">
    <property type="entry name" value="Metallo-dependent hydrolases"/>
    <property type="match status" value="1"/>
</dbReference>
<dbReference type="AlphaFoldDB" id="A0A6J6F9Q6"/>
<proteinExistence type="predicted"/>
<dbReference type="InterPro" id="IPR006680">
    <property type="entry name" value="Amidohydro-rel"/>
</dbReference>
<dbReference type="GO" id="GO:0016831">
    <property type="term" value="F:carboxy-lyase activity"/>
    <property type="evidence" value="ECO:0007669"/>
    <property type="project" value="InterPro"/>
</dbReference>
<protein>
    <submittedName>
        <fullName evidence="3">Unannotated protein</fullName>
    </submittedName>
</protein>
<dbReference type="InterPro" id="IPR032466">
    <property type="entry name" value="Metal_Hydrolase"/>
</dbReference>
<gene>
    <name evidence="3" type="ORF">UFOPK1722_01070</name>
</gene>
<dbReference type="GO" id="GO:0016787">
    <property type="term" value="F:hydrolase activity"/>
    <property type="evidence" value="ECO:0007669"/>
    <property type="project" value="InterPro"/>
</dbReference>
<reference evidence="3" key="1">
    <citation type="submission" date="2020-05" db="EMBL/GenBank/DDBJ databases">
        <authorList>
            <person name="Chiriac C."/>
            <person name="Salcher M."/>
            <person name="Ghai R."/>
            <person name="Kavagutti S V."/>
        </authorList>
    </citation>
    <scope>NUCLEOTIDE SEQUENCE</scope>
</reference>
<evidence type="ECO:0000256" key="1">
    <source>
        <dbReference type="ARBA" id="ARBA00023239"/>
    </source>
</evidence>
<keyword evidence="1" id="KW-0456">Lyase</keyword>
<evidence type="ECO:0000259" key="2">
    <source>
        <dbReference type="Pfam" id="PF04909"/>
    </source>
</evidence>
<organism evidence="3">
    <name type="scientific">freshwater metagenome</name>
    <dbReference type="NCBI Taxonomy" id="449393"/>
    <lineage>
        <taxon>unclassified sequences</taxon>
        <taxon>metagenomes</taxon>
        <taxon>ecological metagenomes</taxon>
    </lineage>
</organism>
<evidence type="ECO:0000313" key="3">
    <source>
        <dbReference type="EMBL" id="CAB4581418.1"/>
    </source>
</evidence>
<dbReference type="Gene3D" id="3.20.20.140">
    <property type="entry name" value="Metal-dependent hydrolases"/>
    <property type="match status" value="1"/>
</dbReference>
<dbReference type="GO" id="GO:0005737">
    <property type="term" value="C:cytoplasm"/>
    <property type="evidence" value="ECO:0007669"/>
    <property type="project" value="TreeGrafter"/>
</dbReference>
<name>A0A6J6F9Q6_9ZZZZ</name>
<sequence length="403" mass="45541">MTALESPLRPADADIDYALCDADQHYYEAKDCLTRHLDKKYKNVVKWIDVEGRTSVMINAKQLTVVPNPTYNPVGAPGTLETYFRAENHSGMELRDMITMQPIQPEYQNRDARIARLDDQGVQLAWLIPSLGLGIEEMLQEDPESGMAVFTAYNKWLHDDWGYDRDGRILTGPMISLMDADLAEQELDRVMEIGTKMIIMRAGPVGNPYGRPPSPADVRFDRIWAKLAEAGIIVAIHAGDAGYNKYLGDWGEPTKYMGMKSSPLTEVLAVGTERPIFDMMAAMICHGLFDRHPKLKVATLELGSAWVPELHRRLRVAYGKTPQLFKRDPNESFREHVWVAPFYEDNISRLRDVHGADRILLGSDWPHPEGLATPGKWVGDFLDLGPTDMRKALRDNQLELCGY</sequence>
<dbReference type="Pfam" id="PF04909">
    <property type="entry name" value="Amidohydro_2"/>
    <property type="match status" value="1"/>
</dbReference>
<dbReference type="GO" id="GO:0019748">
    <property type="term" value="P:secondary metabolic process"/>
    <property type="evidence" value="ECO:0007669"/>
    <property type="project" value="TreeGrafter"/>
</dbReference>
<accession>A0A6J6F9Q6</accession>